<evidence type="ECO:0000256" key="11">
    <source>
        <dbReference type="ARBA" id="ARBA00023242"/>
    </source>
</evidence>
<evidence type="ECO:0000256" key="6">
    <source>
        <dbReference type="ARBA" id="ARBA00022771"/>
    </source>
</evidence>
<comment type="function">
    <text evidence="1">May be involved in transcriptional regulation.</text>
</comment>
<dbReference type="Proteomes" id="UP001497382">
    <property type="component" value="Unassembled WGS sequence"/>
</dbReference>
<evidence type="ECO:0000256" key="1">
    <source>
        <dbReference type="ARBA" id="ARBA00003767"/>
    </source>
</evidence>
<evidence type="ECO:0000256" key="8">
    <source>
        <dbReference type="ARBA" id="ARBA00023015"/>
    </source>
</evidence>
<keyword evidence="6 12" id="KW-0863">Zinc-finger</keyword>
<dbReference type="GO" id="GO:0000978">
    <property type="term" value="F:RNA polymerase II cis-regulatory region sequence-specific DNA binding"/>
    <property type="evidence" value="ECO:0007669"/>
    <property type="project" value="TreeGrafter"/>
</dbReference>
<dbReference type="PROSITE" id="PS00028">
    <property type="entry name" value="ZINC_FINGER_C2H2_1"/>
    <property type="match status" value="2"/>
</dbReference>
<accession>A0AAV2AJG9</accession>
<keyword evidence="10" id="KW-0804">Transcription</keyword>
<dbReference type="GO" id="GO:0005634">
    <property type="term" value="C:nucleus"/>
    <property type="evidence" value="ECO:0007669"/>
    <property type="project" value="UniProtKB-SubCell"/>
</dbReference>
<evidence type="ECO:0000256" key="2">
    <source>
        <dbReference type="ARBA" id="ARBA00004123"/>
    </source>
</evidence>
<dbReference type="GO" id="GO:0000981">
    <property type="term" value="F:DNA-binding transcription factor activity, RNA polymerase II-specific"/>
    <property type="evidence" value="ECO:0007669"/>
    <property type="project" value="TreeGrafter"/>
</dbReference>
<reference evidence="14 15" key="1">
    <citation type="submission" date="2024-04" db="EMBL/GenBank/DDBJ databases">
        <authorList>
            <person name="Rising A."/>
            <person name="Reimegard J."/>
            <person name="Sonavane S."/>
            <person name="Akerstrom W."/>
            <person name="Nylinder S."/>
            <person name="Hedman E."/>
            <person name="Kallberg Y."/>
        </authorList>
    </citation>
    <scope>NUCLEOTIDE SEQUENCE [LARGE SCALE GENOMIC DNA]</scope>
</reference>
<sequence length="70" mass="8257">MEQHIRTHTGEKPYACGICWVRFADRSDCSRHQSVHYDVRPYACEQCGLTFKHIKSLRRHENTHLSKLST</sequence>
<keyword evidence="7" id="KW-0862">Zinc</keyword>
<dbReference type="InterPro" id="IPR036236">
    <property type="entry name" value="Znf_C2H2_sf"/>
</dbReference>
<keyword evidence="4" id="KW-0479">Metal-binding</keyword>
<evidence type="ECO:0000313" key="15">
    <source>
        <dbReference type="Proteomes" id="UP001497382"/>
    </source>
</evidence>
<proteinExistence type="inferred from homology"/>
<evidence type="ECO:0000256" key="9">
    <source>
        <dbReference type="ARBA" id="ARBA00023125"/>
    </source>
</evidence>
<evidence type="ECO:0000313" key="14">
    <source>
        <dbReference type="EMBL" id="CAL1283847.1"/>
    </source>
</evidence>
<keyword evidence="15" id="KW-1185">Reference proteome</keyword>
<dbReference type="InterPro" id="IPR013087">
    <property type="entry name" value="Znf_C2H2_type"/>
</dbReference>
<dbReference type="FunFam" id="3.30.160.60:FF:000417">
    <property type="entry name" value="Zinc finger protein"/>
    <property type="match status" value="1"/>
</dbReference>
<name>A0AAV2AJG9_9ARAC</name>
<dbReference type="PANTHER" id="PTHR23235">
    <property type="entry name" value="KRUEPPEL-LIKE TRANSCRIPTION FACTOR"/>
    <property type="match status" value="1"/>
</dbReference>
<comment type="subcellular location">
    <subcellularLocation>
        <location evidence="2">Nucleus</location>
    </subcellularLocation>
</comment>
<evidence type="ECO:0000256" key="10">
    <source>
        <dbReference type="ARBA" id="ARBA00023163"/>
    </source>
</evidence>
<dbReference type="FunFam" id="3.30.160.60:FF:000771">
    <property type="entry name" value="zinc finger protein 648"/>
    <property type="match status" value="1"/>
</dbReference>
<dbReference type="PROSITE" id="PS50157">
    <property type="entry name" value="ZINC_FINGER_C2H2_2"/>
    <property type="match status" value="2"/>
</dbReference>
<dbReference type="Gene3D" id="3.30.160.60">
    <property type="entry name" value="Classic Zinc Finger"/>
    <property type="match status" value="3"/>
</dbReference>
<evidence type="ECO:0000259" key="13">
    <source>
        <dbReference type="PROSITE" id="PS50157"/>
    </source>
</evidence>
<keyword evidence="11" id="KW-0539">Nucleus</keyword>
<dbReference type="GO" id="GO:0008270">
    <property type="term" value="F:zinc ion binding"/>
    <property type="evidence" value="ECO:0007669"/>
    <property type="project" value="UniProtKB-KW"/>
</dbReference>
<protein>
    <recommendedName>
        <fullName evidence="13">C2H2-type domain-containing protein</fullName>
    </recommendedName>
</protein>
<gene>
    <name evidence="14" type="ORF">LARSCL_LOCUS12840</name>
</gene>
<evidence type="ECO:0000256" key="7">
    <source>
        <dbReference type="ARBA" id="ARBA00022833"/>
    </source>
</evidence>
<evidence type="ECO:0000256" key="5">
    <source>
        <dbReference type="ARBA" id="ARBA00022737"/>
    </source>
</evidence>
<keyword evidence="9" id="KW-0238">DNA-binding</keyword>
<organism evidence="14 15">
    <name type="scientific">Larinioides sclopetarius</name>
    <dbReference type="NCBI Taxonomy" id="280406"/>
    <lineage>
        <taxon>Eukaryota</taxon>
        <taxon>Metazoa</taxon>
        <taxon>Ecdysozoa</taxon>
        <taxon>Arthropoda</taxon>
        <taxon>Chelicerata</taxon>
        <taxon>Arachnida</taxon>
        <taxon>Araneae</taxon>
        <taxon>Araneomorphae</taxon>
        <taxon>Entelegynae</taxon>
        <taxon>Araneoidea</taxon>
        <taxon>Araneidae</taxon>
        <taxon>Larinioides</taxon>
    </lineage>
</organism>
<comment type="caution">
    <text evidence="14">The sequence shown here is derived from an EMBL/GenBank/DDBJ whole genome shotgun (WGS) entry which is preliminary data.</text>
</comment>
<keyword evidence="5" id="KW-0677">Repeat</keyword>
<dbReference type="SMART" id="SM00355">
    <property type="entry name" value="ZnF_C2H2"/>
    <property type="match status" value="2"/>
</dbReference>
<keyword evidence="8" id="KW-0805">Transcription regulation</keyword>
<evidence type="ECO:0000256" key="12">
    <source>
        <dbReference type="PROSITE-ProRule" id="PRU00042"/>
    </source>
</evidence>
<dbReference type="PANTHER" id="PTHR23235:SF120">
    <property type="entry name" value="KRUPPEL-LIKE FACTOR 15"/>
    <property type="match status" value="1"/>
</dbReference>
<dbReference type="Pfam" id="PF00096">
    <property type="entry name" value="zf-C2H2"/>
    <property type="match status" value="1"/>
</dbReference>
<dbReference type="SUPFAM" id="SSF57667">
    <property type="entry name" value="beta-beta-alpha zinc fingers"/>
    <property type="match status" value="1"/>
</dbReference>
<feature type="domain" description="C2H2-type" evidence="13">
    <location>
        <begin position="42"/>
        <end position="69"/>
    </location>
</feature>
<dbReference type="EMBL" id="CAXIEN010000172">
    <property type="protein sequence ID" value="CAL1283847.1"/>
    <property type="molecule type" value="Genomic_DNA"/>
</dbReference>
<comment type="similarity">
    <text evidence="3">Belongs to the krueppel C2H2-type zinc-finger protein family.</text>
</comment>
<feature type="domain" description="C2H2-type" evidence="13">
    <location>
        <begin position="14"/>
        <end position="41"/>
    </location>
</feature>
<evidence type="ECO:0000256" key="3">
    <source>
        <dbReference type="ARBA" id="ARBA00006991"/>
    </source>
</evidence>
<dbReference type="AlphaFoldDB" id="A0AAV2AJG9"/>
<evidence type="ECO:0000256" key="4">
    <source>
        <dbReference type="ARBA" id="ARBA00022723"/>
    </source>
</evidence>